<comment type="caution">
    <text evidence="1">The sequence shown here is derived from an EMBL/GenBank/DDBJ whole genome shotgun (WGS) entry which is preliminary data.</text>
</comment>
<gene>
    <name evidence="1" type="ORF">MILVUS5_LOCUS19515</name>
</gene>
<evidence type="ECO:0000313" key="1">
    <source>
        <dbReference type="EMBL" id="CAJ2651963.1"/>
    </source>
</evidence>
<accession>A0ACB0K869</accession>
<sequence length="802" mass="92515">MDNGRDADDVEMNSGNDMHDEEGEDDLDGYTPIDKFTDDDIREMEFESEQNVVAFYEMYAEYHGFAVRKDFKESDMEGNIVKRQLVCNRRGQRHKRHLLRVNRRREPRPITRTDCRARIHVAYNVETKRWRVVTFESVHNHELIPRRFVHCIPMYRRLSEADKALADGLHTCGVRTCHILGFMMAKKGGHEGLGFIKKDLYNYFSNGAKARRENGDAIAALCYFQSKADNEPMFYSKFTIDNGRLQNLFWSDGTNRFDFECFGDVLAFDTTYKRNRYNKPFVIFSGLNHHGETTIFGCALISDETTETYKWLLNTLSDAMFKKHPRVVVTDGDGAMREAIRVEFPNAFHRLCSWHLHQNAIQNVKSPKFVEEFNSLMYADYFPEKFETEWKRSTDDCDVSNHKWVKKVYEMKTMWASAYMRDKFVCGVRTTSRCEGINSFIKGYVEKKNSLVEFIHNFERAVKEYRHNELLSDFNSLYYEPVLTNALEGIEIDASKVFTRNKFREVKKRIEGAGALNVIERTELGNNVTLKMNRFCNPNLNISVRLDKVENIFSCDCSLFEREGIPCSHVICAMRHEHINVFPKSLICKRWTKSAKNDYISSTTSFEECDSEKLFMFRRGAMSAAFNTLCEVSCKHDGSYKEAIEGLHNLLEKIRRHQDGNNKNNANPSIIGDPENVKSKGAPRRNKKSRGNRYCTRCKRPNHTKQTCPLRDAPGDLHQVEGEGSAGQPNDESMDFNVSLSQNLNDDINEACIQSSLAYGEKILLTFSFTEGRILSFVKGVTSFSTGCLGCLNMGAKRKTEN</sequence>
<reference evidence="1" key="1">
    <citation type="submission" date="2023-10" db="EMBL/GenBank/DDBJ databases">
        <authorList>
            <person name="Rodriguez Cubillos JULIANA M."/>
            <person name="De Vega J."/>
        </authorList>
    </citation>
    <scope>NUCLEOTIDE SEQUENCE</scope>
</reference>
<organism evidence="1 2">
    <name type="scientific">Trifolium pratense</name>
    <name type="common">Red clover</name>
    <dbReference type="NCBI Taxonomy" id="57577"/>
    <lineage>
        <taxon>Eukaryota</taxon>
        <taxon>Viridiplantae</taxon>
        <taxon>Streptophyta</taxon>
        <taxon>Embryophyta</taxon>
        <taxon>Tracheophyta</taxon>
        <taxon>Spermatophyta</taxon>
        <taxon>Magnoliopsida</taxon>
        <taxon>eudicotyledons</taxon>
        <taxon>Gunneridae</taxon>
        <taxon>Pentapetalae</taxon>
        <taxon>rosids</taxon>
        <taxon>fabids</taxon>
        <taxon>Fabales</taxon>
        <taxon>Fabaceae</taxon>
        <taxon>Papilionoideae</taxon>
        <taxon>50 kb inversion clade</taxon>
        <taxon>NPAAA clade</taxon>
        <taxon>Hologalegina</taxon>
        <taxon>IRL clade</taxon>
        <taxon>Trifolieae</taxon>
        <taxon>Trifolium</taxon>
    </lineage>
</organism>
<evidence type="ECO:0000313" key="2">
    <source>
        <dbReference type="Proteomes" id="UP001177021"/>
    </source>
</evidence>
<keyword evidence="2" id="KW-1185">Reference proteome</keyword>
<proteinExistence type="predicted"/>
<dbReference type="EMBL" id="CASHSV030000198">
    <property type="protein sequence ID" value="CAJ2651963.1"/>
    <property type="molecule type" value="Genomic_DNA"/>
</dbReference>
<name>A0ACB0K869_TRIPR</name>
<protein>
    <submittedName>
        <fullName evidence="1">Uncharacterized protein</fullName>
    </submittedName>
</protein>
<dbReference type="Proteomes" id="UP001177021">
    <property type="component" value="Unassembled WGS sequence"/>
</dbReference>